<feature type="region of interest" description="Disordered" evidence="1">
    <location>
        <begin position="899"/>
        <end position="932"/>
    </location>
</feature>
<evidence type="ECO:0000313" key="4">
    <source>
        <dbReference type="Proteomes" id="UP000704712"/>
    </source>
</evidence>
<feature type="compositionally biased region" description="Polar residues" evidence="1">
    <location>
        <begin position="1494"/>
        <end position="1504"/>
    </location>
</feature>
<feature type="compositionally biased region" description="Low complexity" evidence="1">
    <location>
        <begin position="1385"/>
        <end position="1395"/>
    </location>
</feature>
<evidence type="ECO:0000313" key="3">
    <source>
        <dbReference type="EMBL" id="KAF4141306.1"/>
    </source>
</evidence>
<feature type="region of interest" description="Disordered" evidence="1">
    <location>
        <begin position="1378"/>
        <end position="1418"/>
    </location>
</feature>
<dbReference type="GO" id="GO:0071539">
    <property type="term" value="P:protein localization to centrosome"/>
    <property type="evidence" value="ECO:0007669"/>
    <property type="project" value="TreeGrafter"/>
</dbReference>
<protein>
    <recommendedName>
        <fullName evidence="2">C2CD3 N-terminal C2 domain-containing protein</fullName>
    </recommendedName>
</protein>
<dbReference type="GO" id="GO:0061511">
    <property type="term" value="P:centriole elongation"/>
    <property type="evidence" value="ECO:0007669"/>
    <property type="project" value="TreeGrafter"/>
</dbReference>
<comment type="caution">
    <text evidence="3">The sequence shown here is derived from an EMBL/GenBank/DDBJ whole genome shotgun (WGS) entry which is preliminary data.</text>
</comment>
<proteinExistence type="predicted"/>
<gene>
    <name evidence="3" type="ORF">GN958_ATG09515</name>
</gene>
<feature type="region of interest" description="Disordered" evidence="1">
    <location>
        <begin position="1575"/>
        <end position="1598"/>
    </location>
</feature>
<reference evidence="3" key="1">
    <citation type="submission" date="2020-03" db="EMBL/GenBank/DDBJ databases">
        <title>Hybrid Assembly of Korean Phytophthora infestans isolates.</title>
        <authorList>
            <person name="Prokchorchik M."/>
            <person name="Lee Y."/>
            <person name="Seo J."/>
            <person name="Cho J.-H."/>
            <person name="Park Y.-E."/>
            <person name="Jang D.-C."/>
            <person name="Im J.-S."/>
            <person name="Choi J.-G."/>
            <person name="Park H.-J."/>
            <person name="Lee G.-B."/>
            <person name="Lee Y.-G."/>
            <person name="Hong S.-Y."/>
            <person name="Cho K."/>
            <person name="Sohn K.H."/>
        </authorList>
    </citation>
    <scope>NUCLEOTIDE SEQUENCE</scope>
    <source>
        <strain evidence="3">KR_2_A2</strain>
    </source>
</reference>
<feature type="compositionally biased region" description="Acidic residues" evidence="1">
    <location>
        <begin position="1156"/>
        <end position="1166"/>
    </location>
</feature>
<feature type="compositionally biased region" description="Acidic residues" evidence="1">
    <location>
        <begin position="1586"/>
        <end position="1598"/>
    </location>
</feature>
<dbReference type="PROSITE" id="PS50096">
    <property type="entry name" value="IQ"/>
    <property type="match status" value="1"/>
</dbReference>
<feature type="region of interest" description="Disordered" evidence="1">
    <location>
        <begin position="1139"/>
        <end position="1198"/>
    </location>
</feature>
<dbReference type="PANTHER" id="PTHR21254">
    <property type="entry name" value="C2 DOMAIN-CONTAINING PROTEIN 3"/>
    <property type="match status" value="1"/>
</dbReference>
<feature type="region of interest" description="Disordered" evidence="1">
    <location>
        <begin position="1237"/>
        <end position="1258"/>
    </location>
</feature>
<organism evidence="3 4">
    <name type="scientific">Phytophthora infestans</name>
    <name type="common">Potato late blight agent</name>
    <name type="synonym">Botrytis infestans</name>
    <dbReference type="NCBI Taxonomy" id="4787"/>
    <lineage>
        <taxon>Eukaryota</taxon>
        <taxon>Sar</taxon>
        <taxon>Stramenopiles</taxon>
        <taxon>Oomycota</taxon>
        <taxon>Peronosporomycetes</taxon>
        <taxon>Peronosporales</taxon>
        <taxon>Peronosporaceae</taxon>
        <taxon>Phytophthora</taxon>
    </lineage>
</organism>
<feature type="region of interest" description="Disordered" evidence="1">
    <location>
        <begin position="1536"/>
        <end position="1558"/>
    </location>
</feature>
<accession>A0A8S9UKY0</accession>
<evidence type="ECO:0000256" key="1">
    <source>
        <dbReference type="SAM" id="MobiDB-lite"/>
    </source>
</evidence>
<dbReference type="EMBL" id="JAACNO010001356">
    <property type="protein sequence ID" value="KAF4141306.1"/>
    <property type="molecule type" value="Genomic_DNA"/>
</dbReference>
<feature type="domain" description="C2CD3 N-terminal C2" evidence="2">
    <location>
        <begin position="29"/>
        <end position="164"/>
    </location>
</feature>
<dbReference type="GO" id="GO:0005814">
    <property type="term" value="C:centriole"/>
    <property type="evidence" value="ECO:0007669"/>
    <property type="project" value="TreeGrafter"/>
</dbReference>
<dbReference type="GO" id="GO:0060271">
    <property type="term" value="P:cilium assembly"/>
    <property type="evidence" value="ECO:0007669"/>
    <property type="project" value="TreeGrafter"/>
</dbReference>
<dbReference type="Pfam" id="PF25339">
    <property type="entry name" value="C2_C2CD3_N"/>
    <property type="match status" value="1"/>
</dbReference>
<dbReference type="GO" id="GO:0034451">
    <property type="term" value="C:centriolar satellite"/>
    <property type="evidence" value="ECO:0007669"/>
    <property type="project" value="TreeGrafter"/>
</dbReference>
<dbReference type="PANTHER" id="PTHR21254:SF1">
    <property type="entry name" value="C2 DOMAIN-CONTAINING PROTEIN 3"/>
    <property type="match status" value="1"/>
</dbReference>
<feature type="compositionally biased region" description="Polar residues" evidence="1">
    <location>
        <begin position="1406"/>
        <end position="1416"/>
    </location>
</feature>
<feature type="region of interest" description="Disordered" evidence="1">
    <location>
        <begin position="346"/>
        <end position="376"/>
    </location>
</feature>
<feature type="region of interest" description="Disordered" evidence="1">
    <location>
        <begin position="672"/>
        <end position="693"/>
    </location>
</feature>
<sequence length="1598" mass="176920">MATDVNDTFPRPMSLSKRYLSMPQELTGASLPPKVSGHQRGIVTLCVAHILPSAVSSSPLPRESLVRVRWWGEEAPGSLFRPSLLSGDGEAHTVPSYSPHRIIAMKYPVNVQPEQLLEYFHDMGHLTLDVIDRDSRRKFGECWLPLDLHRDNQVMTAEEKLVVLRRNNALCEIKPSDGEKGKVAGYLAVTFDVQWTERDVKSEEDFEIVEKEEFITVNWAEVVENEETRGKFEVESQMVEKKKPKCDEATVRRNVNVENRDFQRIQKLLEKGKALHQSMERAVIDEKASSEVADTAITKVAADEQNRELLAEADAQALASQWEKVLTDDGRLSSSENDSEFALSSISSNSSAVQENQVGESGPVFSVSAPDRPQQREVQQRIQHREVLKNSMSAYKSFQLAVKLEGVSNVKFSVLGEKSAPLRSDSGGYDGAKLLDGANVTLRYTVPSHFSRFSPASTKFDRVVTRKLRSSRWLDSVPLLWADLNGNVHIFQSEFADDSRTFFLSGYVIIETWLQPAKDAERRLLGLSKVPLKQLAGLFSYNREDLLSLLEKSLPCVSVDGIFPIEDPFSGKLAGYLRARVCIGTAEQLLTWAKTIRAVVKLQGIARGVLARKQFSRFAIFRVASTQRTSDIRSRLVALSNAENGSDSQSTAPTVTTARGGLVVPGFDSKVDTDKKHMESSSADREGYNDASENRPAMRKIRFDIRESWRAVMQQKSNQQHRGWSASPLLGCEMQGQLVITGSTGLPGKVKGVPFALWWDAVNSNLNSCFIHTFRARGAYLTEERGDLALVGPQSQVLFALHVENGFFGTQSRETIMGEARLNLYESFKKRLPKRQDVDVAMENFEVEEAWTDVDVPIVWDNGHSEHQELPSAIPLKITFFTSSVSQLMTYTEPMIQDASATEAPEQQEIKLSTDDESPDENAVFGPDASLPQRCDGQLESEMEENAVLADQFAYALVVESDEGEEQAGGSVIPLLSDETHAIGFLSETEMPLDQSTGLELTQLSQADAVDTVVDHSLELEDLSSSDDLVSIETASKPNSETGAVELPDIFPSCPNCASGIEYVEKAVQVDLLELELPVEMVTCAVQTAPFAASNDECNSIISERSDDKKHLDDRDEEAKTTVDVGCDAVDIASENHFESEEAAHPSLSSSKQEPDDVTADVETEESVVNLPSETSSKPESDPREVELQSDDISSSSSFVSDIGFVDEAVQADPFELGLQVEMVDCSVQTSFTVDSTVPEESDDGANLGDRAEEQKSTVDVGCDAIGFTDESHDQLEEDESQILATTPCKNDETEELVVPSGQDLVDRMSKSLSVEQPTHTTLPNEKLDLMYEMLREMRGIYVQQPVVEPSIAKIKEVSEDHNRVTEKSKSLVYKTRGIRDKHSSCPSSPISRVSSAHRERLTPLGKSSSGTSQSGPIKITMDNCMEFKDKRCSCPSSPVTQVPTLLRSPGASLVTNFGRTGGLKPTTEFAYNAKKSSSQTQLVGRSRANTISRLTGTQPIQRTSYRDGDERKSYRRGTYGNTHQLMSSDLGSFHKRYHSQSEETSTHSSAHSLFAQDSETERIARIMQGSMNYWMKDDSSSSGGDEFEEETDEDCYF</sequence>
<dbReference type="InterPro" id="IPR057537">
    <property type="entry name" value="C2_C2CD3_N"/>
</dbReference>
<feature type="compositionally biased region" description="Basic and acidic residues" evidence="1">
    <location>
        <begin position="1177"/>
        <end position="1187"/>
    </location>
</feature>
<feature type="compositionally biased region" description="Basic and acidic residues" evidence="1">
    <location>
        <begin position="672"/>
        <end position="688"/>
    </location>
</feature>
<feature type="region of interest" description="Disordered" evidence="1">
    <location>
        <begin position="1494"/>
        <end position="1517"/>
    </location>
</feature>
<name>A0A8S9UKY0_PHYIN</name>
<dbReference type="Proteomes" id="UP000704712">
    <property type="component" value="Unassembled WGS sequence"/>
</dbReference>
<evidence type="ECO:0000259" key="2">
    <source>
        <dbReference type="Pfam" id="PF25339"/>
    </source>
</evidence>